<keyword evidence="3" id="KW-0413">Isomerase</keyword>
<dbReference type="Proteomes" id="UP000076603">
    <property type="component" value="Unassembled WGS sequence"/>
</dbReference>
<dbReference type="Gene3D" id="3.40.50.720">
    <property type="entry name" value="NAD(P)-binding Rossmann-like Domain"/>
    <property type="match status" value="1"/>
</dbReference>
<dbReference type="AlphaFoldDB" id="A0A162RSU5"/>
<dbReference type="Pfam" id="PF02719">
    <property type="entry name" value="Polysacc_synt_2"/>
    <property type="match status" value="1"/>
</dbReference>
<dbReference type="PATRIC" id="fig|1121326.3.peg.4154"/>
<sequence length="336" mass="37992">MWLSNKKILITGGTGTIGKALLNRLLKYDINHIYIFSRDEQKQEAELHYFKQNPKVSFIIGDIRNYDSINSALRGIDIVFHTAAMKIVGICESNPYEAFITNVIGTQNIIKSATLNNVEKVIFTSSDKAANPTTVMGVGKLYSERLISHGNFLMGNSTIFTTVRFGNVFGSRGCVLNLFKNQIKKQNYVTVTHPDMTRFICTIDDAVDLLIRSSEIATGGEILISKMPSIRIIDFAEVLIEYLAPIYSKNPKDIEIKITKKQDSEKLFEELITAHEAERAFEFDNYYSILPTIFKEEQNTFYLTKGKPVSGEISSKTSLNLTKEKILDFLIKNELI</sequence>
<dbReference type="OrthoDB" id="9803111at2"/>
<reference evidence="3 4" key="1">
    <citation type="submission" date="2016-04" db="EMBL/GenBank/DDBJ databases">
        <title>Genome sequence of Clostridium magnum DSM 2767.</title>
        <authorList>
            <person name="Poehlein A."/>
            <person name="Uhlig R."/>
            <person name="Fischer R."/>
            <person name="Bahl H."/>
            <person name="Daniel R."/>
        </authorList>
    </citation>
    <scope>NUCLEOTIDE SEQUENCE [LARGE SCALE GENOMIC DNA]</scope>
    <source>
        <strain evidence="3 4">DSM 2767</strain>
    </source>
</reference>
<name>A0A162RSU5_9CLOT</name>
<dbReference type="InterPro" id="IPR003869">
    <property type="entry name" value="Polysac_CapD-like"/>
</dbReference>
<comment type="similarity">
    <text evidence="1">Belongs to the polysaccharide synthase family.</text>
</comment>
<dbReference type="RefSeq" id="WP_066626499.1">
    <property type="nucleotide sequence ID" value="NZ_FQXL01000008.1"/>
</dbReference>
<dbReference type="EC" id="5.1.3.2" evidence="3"/>
<dbReference type="STRING" id="1121326.CLMAG_41010"/>
<dbReference type="SUPFAM" id="SSF51735">
    <property type="entry name" value="NAD(P)-binding Rossmann-fold domains"/>
    <property type="match status" value="1"/>
</dbReference>
<dbReference type="PANTHER" id="PTHR43318">
    <property type="entry name" value="UDP-N-ACETYLGLUCOSAMINE 4,6-DEHYDRATASE"/>
    <property type="match status" value="1"/>
</dbReference>
<evidence type="ECO:0000259" key="2">
    <source>
        <dbReference type="Pfam" id="PF02719"/>
    </source>
</evidence>
<evidence type="ECO:0000256" key="1">
    <source>
        <dbReference type="ARBA" id="ARBA00007430"/>
    </source>
</evidence>
<comment type="caution">
    <text evidence="3">The sequence shown here is derived from an EMBL/GenBank/DDBJ whole genome shotgun (WGS) entry which is preliminary data.</text>
</comment>
<gene>
    <name evidence="3" type="primary">capD</name>
    <name evidence="3" type="ORF">CLMAG_41010</name>
</gene>
<keyword evidence="4" id="KW-1185">Reference proteome</keyword>
<dbReference type="EMBL" id="LWAE01000005">
    <property type="protein sequence ID" value="KZL90330.1"/>
    <property type="molecule type" value="Genomic_DNA"/>
</dbReference>
<dbReference type="GO" id="GO:0003978">
    <property type="term" value="F:UDP-glucose 4-epimerase activity"/>
    <property type="evidence" value="ECO:0007669"/>
    <property type="project" value="UniProtKB-EC"/>
</dbReference>
<accession>A0A162RSU5</accession>
<organism evidence="3 4">
    <name type="scientific">Clostridium magnum DSM 2767</name>
    <dbReference type="NCBI Taxonomy" id="1121326"/>
    <lineage>
        <taxon>Bacteria</taxon>
        <taxon>Bacillati</taxon>
        <taxon>Bacillota</taxon>
        <taxon>Clostridia</taxon>
        <taxon>Eubacteriales</taxon>
        <taxon>Clostridiaceae</taxon>
        <taxon>Clostridium</taxon>
    </lineage>
</organism>
<dbReference type="InterPro" id="IPR036291">
    <property type="entry name" value="NAD(P)-bd_dom_sf"/>
</dbReference>
<evidence type="ECO:0000313" key="3">
    <source>
        <dbReference type="EMBL" id="KZL90330.1"/>
    </source>
</evidence>
<dbReference type="PANTHER" id="PTHR43318:SF2">
    <property type="entry name" value="UDP-N-ACETYLGLUCOSAMINE 4,6-DEHYDRATASE (INVERTING)"/>
    <property type="match status" value="1"/>
</dbReference>
<evidence type="ECO:0000313" key="4">
    <source>
        <dbReference type="Proteomes" id="UP000076603"/>
    </source>
</evidence>
<dbReference type="InterPro" id="IPR051203">
    <property type="entry name" value="Polysaccharide_Synthase-Rel"/>
</dbReference>
<feature type="domain" description="Polysaccharide biosynthesis protein CapD-like" evidence="2">
    <location>
        <begin position="8"/>
        <end position="289"/>
    </location>
</feature>
<protein>
    <submittedName>
        <fullName evidence="3">UDP-glucose 4-epimerase</fullName>
        <ecNumber evidence="3">5.1.3.2</ecNumber>
    </submittedName>
</protein>
<proteinExistence type="inferred from homology"/>